<dbReference type="RefSeq" id="WP_251495103.1">
    <property type="nucleotide sequence ID" value="NZ_CAJSLV010000073.1"/>
</dbReference>
<organism evidence="3 4">
    <name type="scientific">Actinacidiphila cocklensis</name>
    <dbReference type="NCBI Taxonomy" id="887465"/>
    <lineage>
        <taxon>Bacteria</taxon>
        <taxon>Bacillati</taxon>
        <taxon>Actinomycetota</taxon>
        <taxon>Actinomycetes</taxon>
        <taxon>Kitasatosporales</taxon>
        <taxon>Streptomycetaceae</taxon>
        <taxon>Actinacidiphila</taxon>
    </lineage>
</organism>
<accession>A0A9W4GT24</accession>
<proteinExistence type="predicted"/>
<keyword evidence="1" id="KW-0808">Transferase</keyword>
<dbReference type="CDD" id="cd16936">
    <property type="entry name" value="HATPase_RsbW-like"/>
    <property type="match status" value="1"/>
</dbReference>
<feature type="domain" description="Histidine kinase/HSP90-like ATPase" evidence="2">
    <location>
        <begin position="26"/>
        <end position="132"/>
    </location>
</feature>
<sequence length="265" mass="28535">MPSATVTARTRPSMRVRHQVALGLGSDLSEVGRARREVRECLVAWRQDEAADSVLLVLSELVGNALRHAPSSITELTVTTGSDEVLLEVRDGSRKPPAMNPHPDPYGETGRGLALVDVLARDWGWMPHADGTKTTWAVLPATAVTDFVPALLPVCRARRSLPERLVPAAQALAPAAAGEPEHVERDLRCVLQAHTAGAHHAYVMHLDGRDTGSVWGRWDRDDGPPGPVVLPDCGAPAPDPLDEACCQYAGHPGGHCYQLTDPWHP</sequence>
<name>A0A9W4GT24_9ACTN</name>
<dbReference type="InterPro" id="IPR036890">
    <property type="entry name" value="HATPase_C_sf"/>
</dbReference>
<dbReference type="AlphaFoldDB" id="A0A9W4GT24"/>
<keyword evidence="1" id="KW-0418">Kinase</keyword>
<dbReference type="InterPro" id="IPR050267">
    <property type="entry name" value="Anti-sigma-factor_SerPK"/>
</dbReference>
<evidence type="ECO:0000313" key="4">
    <source>
        <dbReference type="Proteomes" id="UP001152519"/>
    </source>
</evidence>
<keyword evidence="1" id="KW-0723">Serine/threonine-protein kinase</keyword>
<evidence type="ECO:0000259" key="2">
    <source>
        <dbReference type="Pfam" id="PF13581"/>
    </source>
</evidence>
<dbReference type="SUPFAM" id="SSF55874">
    <property type="entry name" value="ATPase domain of HSP90 chaperone/DNA topoisomerase II/histidine kinase"/>
    <property type="match status" value="1"/>
</dbReference>
<dbReference type="GO" id="GO:0004674">
    <property type="term" value="F:protein serine/threonine kinase activity"/>
    <property type="evidence" value="ECO:0007669"/>
    <property type="project" value="UniProtKB-KW"/>
</dbReference>
<dbReference type="PANTHER" id="PTHR35526">
    <property type="entry name" value="ANTI-SIGMA-F FACTOR RSBW-RELATED"/>
    <property type="match status" value="1"/>
</dbReference>
<dbReference type="Gene3D" id="3.30.565.10">
    <property type="entry name" value="Histidine kinase-like ATPase, C-terminal domain"/>
    <property type="match status" value="1"/>
</dbReference>
<keyword evidence="4" id="KW-1185">Reference proteome</keyword>
<evidence type="ECO:0000313" key="3">
    <source>
        <dbReference type="EMBL" id="CAG6396536.1"/>
    </source>
</evidence>
<dbReference type="EMBL" id="CAJSLV010000073">
    <property type="protein sequence ID" value="CAG6396536.1"/>
    <property type="molecule type" value="Genomic_DNA"/>
</dbReference>
<comment type="caution">
    <text evidence="3">The sequence shown here is derived from an EMBL/GenBank/DDBJ whole genome shotgun (WGS) entry which is preliminary data.</text>
</comment>
<dbReference type="InterPro" id="IPR003594">
    <property type="entry name" value="HATPase_dom"/>
</dbReference>
<gene>
    <name evidence="3" type="ORF">SCOCK_420037</name>
</gene>
<dbReference type="Pfam" id="PF13581">
    <property type="entry name" value="HATPase_c_2"/>
    <property type="match status" value="1"/>
</dbReference>
<dbReference type="PANTHER" id="PTHR35526:SF3">
    <property type="entry name" value="ANTI-SIGMA-F FACTOR RSBW"/>
    <property type="match status" value="1"/>
</dbReference>
<reference evidence="3" key="1">
    <citation type="submission" date="2021-05" db="EMBL/GenBank/DDBJ databases">
        <authorList>
            <person name="Arsene-Ploetze F."/>
        </authorList>
    </citation>
    <scope>NUCLEOTIDE SEQUENCE</scope>
    <source>
        <strain evidence="3">DSM 42138</strain>
    </source>
</reference>
<dbReference type="Proteomes" id="UP001152519">
    <property type="component" value="Unassembled WGS sequence"/>
</dbReference>
<evidence type="ECO:0000256" key="1">
    <source>
        <dbReference type="ARBA" id="ARBA00022527"/>
    </source>
</evidence>
<protein>
    <recommendedName>
        <fullName evidence="2">Histidine kinase/HSP90-like ATPase domain-containing protein</fullName>
    </recommendedName>
</protein>